<reference evidence="1" key="1">
    <citation type="submission" date="2019-12" db="EMBL/GenBank/DDBJ databases">
        <title>Genome sequencing and annotation of Brassica cretica.</title>
        <authorList>
            <person name="Studholme D.J."/>
            <person name="Sarris P.F."/>
        </authorList>
    </citation>
    <scope>NUCLEOTIDE SEQUENCE</scope>
    <source>
        <strain evidence="1">PFS-001/15</strain>
        <strain evidence="2">PFS-102/07</strain>
        <tissue evidence="1">Leaf</tissue>
    </source>
</reference>
<evidence type="ECO:0000313" key="1">
    <source>
        <dbReference type="EMBL" id="KAF2567542.1"/>
    </source>
</evidence>
<organism evidence="1 3">
    <name type="scientific">Brassica cretica</name>
    <name type="common">Mustard</name>
    <dbReference type="NCBI Taxonomy" id="69181"/>
    <lineage>
        <taxon>Eukaryota</taxon>
        <taxon>Viridiplantae</taxon>
        <taxon>Streptophyta</taxon>
        <taxon>Embryophyta</taxon>
        <taxon>Tracheophyta</taxon>
        <taxon>Spermatophyta</taxon>
        <taxon>Magnoliopsida</taxon>
        <taxon>eudicotyledons</taxon>
        <taxon>Gunneridae</taxon>
        <taxon>Pentapetalae</taxon>
        <taxon>rosids</taxon>
        <taxon>malvids</taxon>
        <taxon>Brassicales</taxon>
        <taxon>Brassicaceae</taxon>
        <taxon>Brassiceae</taxon>
        <taxon>Brassica</taxon>
    </lineage>
</organism>
<evidence type="ECO:0000313" key="2">
    <source>
        <dbReference type="EMBL" id="KAF2604156.1"/>
    </source>
</evidence>
<name>A0A8S9IEE1_BRACR</name>
<protein>
    <submittedName>
        <fullName evidence="1">Uncharacterized protein</fullName>
    </submittedName>
</protein>
<sequence>MGENYKKTKIFKVHVFILPYTAGRQLRQVYHMQFPIFQVTALPLHHRKILCNISRSPCSVVASP</sequence>
<gene>
    <name evidence="1" type="ORF">F2Q68_00026392</name>
    <name evidence="2" type="ORF">F2Q70_00026827</name>
</gene>
<dbReference type="Proteomes" id="UP000712281">
    <property type="component" value="Unassembled WGS sequence"/>
</dbReference>
<proteinExistence type="predicted"/>
<comment type="caution">
    <text evidence="1">The sequence shown here is derived from an EMBL/GenBank/DDBJ whole genome shotgun (WGS) entry which is preliminary data.</text>
</comment>
<dbReference type="AlphaFoldDB" id="A0A8S9IEE1"/>
<evidence type="ECO:0000313" key="3">
    <source>
        <dbReference type="Proteomes" id="UP000712281"/>
    </source>
</evidence>
<dbReference type="EMBL" id="QGKY02000094">
    <property type="protein sequence ID" value="KAF2604156.1"/>
    <property type="molecule type" value="Genomic_DNA"/>
</dbReference>
<dbReference type="EMBL" id="QGKW02001911">
    <property type="protein sequence ID" value="KAF2567542.1"/>
    <property type="molecule type" value="Genomic_DNA"/>
</dbReference>
<accession>A0A8S9IEE1</accession>